<dbReference type="PROSITE" id="PS50943">
    <property type="entry name" value="HTH_CROC1"/>
    <property type="match status" value="1"/>
</dbReference>
<dbReference type="GO" id="GO:0003677">
    <property type="term" value="F:DNA binding"/>
    <property type="evidence" value="ECO:0007669"/>
    <property type="project" value="InterPro"/>
</dbReference>
<dbReference type="EMBL" id="BJXB01000001">
    <property type="protein sequence ID" value="GEM44516.1"/>
    <property type="molecule type" value="Genomic_DNA"/>
</dbReference>
<dbReference type="Pfam" id="PF01381">
    <property type="entry name" value="HTH_3"/>
    <property type="match status" value="1"/>
</dbReference>
<dbReference type="Gene3D" id="1.10.260.40">
    <property type="entry name" value="lambda repressor-like DNA-binding domains"/>
    <property type="match status" value="1"/>
</dbReference>
<organism evidence="2 3">
    <name type="scientific">Deinococcus cellulosilyticus (strain DSM 18568 / NBRC 106333 / KACC 11606 / 5516J-15)</name>
    <dbReference type="NCBI Taxonomy" id="1223518"/>
    <lineage>
        <taxon>Bacteria</taxon>
        <taxon>Thermotogati</taxon>
        <taxon>Deinococcota</taxon>
        <taxon>Deinococci</taxon>
        <taxon>Deinococcales</taxon>
        <taxon>Deinococcaceae</taxon>
        <taxon>Deinococcus</taxon>
    </lineage>
</organism>
<dbReference type="InterPro" id="IPR010982">
    <property type="entry name" value="Lambda_DNA-bd_dom_sf"/>
</dbReference>
<dbReference type="RefSeq" id="WP_146881673.1">
    <property type="nucleotide sequence ID" value="NZ_BJXB01000001.1"/>
</dbReference>
<keyword evidence="3" id="KW-1185">Reference proteome</keyword>
<gene>
    <name evidence="2" type="ORF">DC3_01510</name>
</gene>
<dbReference type="CDD" id="cd00093">
    <property type="entry name" value="HTH_XRE"/>
    <property type="match status" value="1"/>
</dbReference>
<reference evidence="2 3" key="1">
    <citation type="submission" date="2019-07" db="EMBL/GenBank/DDBJ databases">
        <title>Whole genome shotgun sequence of Deinococcus cellulosilyticus NBRC 106333.</title>
        <authorList>
            <person name="Hosoyama A."/>
            <person name="Uohara A."/>
            <person name="Ohji S."/>
            <person name="Ichikawa N."/>
        </authorList>
    </citation>
    <scope>NUCLEOTIDE SEQUENCE [LARGE SCALE GENOMIC DNA]</scope>
    <source>
        <strain evidence="2 3">NBRC 106333</strain>
    </source>
</reference>
<dbReference type="OrthoDB" id="572992at2"/>
<evidence type="ECO:0000313" key="2">
    <source>
        <dbReference type="EMBL" id="GEM44516.1"/>
    </source>
</evidence>
<evidence type="ECO:0000259" key="1">
    <source>
        <dbReference type="PROSITE" id="PS50943"/>
    </source>
</evidence>
<evidence type="ECO:0000313" key="3">
    <source>
        <dbReference type="Proteomes" id="UP000321306"/>
    </source>
</evidence>
<dbReference type="SMART" id="SM00530">
    <property type="entry name" value="HTH_XRE"/>
    <property type="match status" value="1"/>
</dbReference>
<dbReference type="SUPFAM" id="SSF47413">
    <property type="entry name" value="lambda repressor-like DNA-binding domains"/>
    <property type="match status" value="1"/>
</dbReference>
<dbReference type="Proteomes" id="UP000321306">
    <property type="component" value="Unassembled WGS sequence"/>
</dbReference>
<name>A0A511MWM5_DEIC1</name>
<dbReference type="AlphaFoldDB" id="A0A511MWM5"/>
<comment type="caution">
    <text evidence="2">The sequence shown here is derived from an EMBL/GenBank/DDBJ whole genome shotgun (WGS) entry which is preliminary data.</text>
</comment>
<accession>A0A511MWM5</accession>
<feature type="domain" description="HTH cro/C1-type" evidence="1">
    <location>
        <begin position="67"/>
        <end position="122"/>
    </location>
</feature>
<dbReference type="InterPro" id="IPR001387">
    <property type="entry name" value="Cro/C1-type_HTH"/>
</dbReference>
<sequence>MSTEDIVRRLKDIADLDENPSLELMSLFSQAQPSDFPKMSQLRSWTPTELRETVQTEITLREAGRLIEKARELRGMSTRELAARVGVSQPRVVQIQASGETLGIQTLVKFATALGYRVVIELIPEEGGEPIRAT</sequence>
<proteinExistence type="predicted"/>
<protein>
    <recommendedName>
        <fullName evidence="1">HTH cro/C1-type domain-containing protein</fullName>
    </recommendedName>
</protein>